<dbReference type="PATRIC" id="fig|269796.9.peg.3845"/>
<evidence type="ECO:0000256" key="5">
    <source>
        <dbReference type="ARBA" id="ARBA00022989"/>
    </source>
</evidence>
<dbReference type="GO" id="GO:0047360">
    <property type="term" value="F:undecaprenyl-phosphate galactose phosphotransferase activity"/>
    <property type="evidence" value="ECO:0007669"/>
    <property type="project" value="UniProtKB-EC"/>
</dbReference>
<comment type="subcellular location">
    <subcellularLocation>
        <location evidence="1">Membrane</location>
        <topology evidence="1">Multi-pass membrane protein</topology>
    </subcellularLocation>
</comment>
<evidence type="ECO:0000256" key="9">
    <source>
        <dbReference type="SAM" id="Phobius"/>
    </source>
</evidence>
<keyword evidence="6 9" id="KW-0472">Membrane</keyword>
<dbReference type="STRING" id="269796.Rru_A3721"/>
<gene>
    <name evidence="11" type="ordered locus">Rru_A3721</name>
</gene>
<dbReference type="Pfam" id="PF02397">
    <property type="entry name" value="Bac_transf"/>
    <property type="match status" value="1"/>
</dbReference>
<feature type="region of interest" description="Disordered" evidence="8">
    <location>
        <begin position="1"/>
        <end position="29"/>
    </location>
</feature>
<evidence type="ECO:0000256" key="7">
    <source>
        <dbReference type="ARBA" id="ARBA00023169"/>
    </source>
</evidence>
<dbReference type="NCBIfam" id="TIGR03025">
    <property type="entry name" value="EPS_sugtrans"/>
    <property type="match status" value="1"/>
</dbReference>
<dbReference type="Proteomes" id="UP000001929">
    <property type="component" value="Chromosome"/>
</dbReference>
<keyword evidence="5 9" id="KW-1133">Transmembrane helix</keyword>
<protein>
    <submittedName>
        <fullName evidence="11">Sugar transferase</fullName>
        <ecNumber evidence="11">2.7.8.6</ecNumber>
    </submittedName>
</protein>
<evidence type="ECO:0000256" key="1">
    <source>
        <dbReference type="ARBA" id="ARBA00004141"/>
    </source>
</evidence>
<proteinExistence type="inferred from homology"/>
<evidence type="ECO:0000256" key="3">
    <source>
        <dbReference type="ARBA" id="ARBA00022679"/>
    </source>
</evidence>
<accession>Q2RMY0</accession>
<keyword evidence="4 9" id="KW-0812">Transmembrane</keyword>
<evidence type="ECO:0000256" key="4">
    <source>
        <dbReference type="ARBA" id="ARBA00022692"/>
    </source>
</evidence>
<feature type="transmembrane region" description="Helical" evidence="9">
    <location>
        <begin position="170"/>
        <end position="191"/>
    </location>
</feature>
<dbReference type="Pfam" id="PF13727">
    <property type="entry name" value="CoA_binding_3"/>
    <property type="match status" value="1"/>
</dbReference>
<dbReference type="PhylomeDB" id="Q2RMY0"/>
<dbReference type="InterPro" id="IPR036291">
    <property type="entry name" value="NAD(P)-bd_dom_sf"/>
</dbReference>
<dbReference type="RefSeq" id="WP_011391468.1">
    <property type="nucleotide sequence ID" value="NC_007643.1"/>
</dbReference>
<keyword evidence="3 11" id="KW-0808">Transferase</keyword>
<dbReference type="AlphaFoldDB" id="Q2RMY0"/>
<comment type="similarity">
    <text evidence="2">Belongs to the bacterial sugar transferase family.</text>
</comment>
<dbReference type="PANTHER" id="PTHR30576:SF0">
    <property type="entry name" value="UNDECAPRENYL-PHOSPHATE N-ACETYLGALACTOSAMINYL 1-PHOSPHATE TRANSFERASE-RELATED"/>
    <property type="match status" value="1"/>
</dbReference>
<keyword evidence="12" id="KW-1185">Reference proteome</keyword>
<organism evidence="11 12">
    <name type="scientific">Rhodospirillum rubrum (strain ATCC 11170 / ATH 1.1.1 / DSM 467 / LMG 4362 / NCIMB 8255 / S1)</name>
    <dbReference type="NCBI Taxonomy" id="269796"/>
    <lineage>
        <taxon>Bacteria</taxon>
        <taxon>Pseudomonadati</taxon>
        <taxon>Pseudomonadota</taxon>
        <taxon>Alphaproteobacteria</taxon>
        <taxon>Rhodospirillales</taxon>
        <taxon>Rhodospirillaceae</taxon>
        <taxon>Rhodospirillum</taxon>
    </lineage>
</organism>
<feature type="compositionally biased region" description="Low complexity" evidence="8">
    <location>
        <begin position="20"/>
        <end position="29"/>
    </location>
</feature>
<dbReference type="InterPro" id="IPR017475">
    <property type="entry name" value="EPS_sugar_tfrase"/>
</dbReference>
<dbReference type="EC" id="2.7.8.6" evidence="11"/>
<evidence type="ECO:0000256" key="2">
    <source>
        <dbReference type="ARBA" id="ARBA00006464"/>
    </source>
</evidence>
<dbReference type="KEGG" id="rru:Rru_A3721"/>
<sequence length="362" mass="39971">MASAETSLHALAEDKRGTRRPSSPSRLPRPMRVALVGAGLPAAALIEFLQSDDARDDYTVVAIFDERGDRRPPVLGAKPVEKGLSGLRDLAEAGKIDAILLTLYGASSARMFEIIERIGTTAVDIYLPREHKDKHFSWTSYHLIGGLPFLCIKGRPFQGFAGVFKRIEDYTLAVLALTLIGPILLLAMLAIRLESPGPALIHQRRIGLGGKLFSMLKLRSMRFDPNDDGRNGAIANDPRITRVGAFLRATSIDELPQVLNVLRGDMSMIGPRPHVPNMLVENTVYGVSVSEYVARHRVRPGITGWAQVNGMRGGIHDIEKARRGAQLDIYYIENWTPWLDIKILWRTIFGGLRDPSALRSPG</sequence>
<evidence type="ECO:0000256" key="6">
    <source>
        <dbReference type="ARBA" id="ARBA00023136"/>
    </source>
</evidence>
<dbReference type="InterPro" id="IPR003362">
    <property type="entry name" value="Bact_transf"/>
</dbReference>
<dbReference type="HOGENOM" id="CLU_024920_0_1_5"/>
<evidence type="ECO:0000259" key="10">
    <source>
        <dbReference type="Pfam" id="PF02397"/>
    </source>
</evidence>
<dbReference type="EnsemblBacteria" id="ABC24515">
    <property type="protein sequence ID" value="ABC24515"/>
    <property type="gene ID" value="Rru_A3721"/>
</dbReference>
<keyword evidence="7" id="KW-0270">Exopolysaccharide synthesis</keyword>
<evidence type="ECO:0000313" key="11">
    <source>
        <dbReference type="EMBL" id="ABC24515.1"/>
    </source>
</evidence>
<dbReference type="SUPFAM" id="SSF51735">
    <property type="entry name" value="NAD(P)-binding Rossmann-fold domains"/>
    <property type="match status" value="1"/>
</dbReference>
<dbReference type="PANTHER" id="PTHR30576">
    <property type="entry name" value="COLANIC BIOSYNTHESIS UDP-GLUCOSE LIPID CARRIER TRANSFERASE"/>
    <property type="match status" value="1"/>
</dbReference>
<name>Q2RMY0_RHORT</name>
<reference evidence="11 12" key="1">
    <citation type="journal article" date="2011" name="Stand. Genomic Sci.">
        <title>Complete genome sequence of Rhodospirillum rubrum type strain (S1).</title>
        <authorList>
            <person name="Munk A.C."/>
            <person name="Copeland A."/>
            <person name="Lucas S."/>
            <person name="Lapidus A."/>
            <person name="Del Rio T.G."/>
            <person name="Barry K."/>
            <person name="Detter J.C."/>
            <person name="Hammon N."/>
            <person name="Israni S."/>
            <person name="Pitluck S."/>
            <person name="Brettin T."/>
            <person name="Bruce D."/>
            <person name="Han C."/>
            <person name="Tapia R."/>
            <person name="Gilna P."/>
            <person name="Schmutz J."/>
            <person name="Larimer F."/>
            <person name="Land M."/>
            <person name="Kyrpides N.C."/>
            <person name="Mavromatis K."/>
            <person name="Richardson P."/>
            <person name="Rohde M."/>
            <person name="Goker M."/>
            <person name="Klenk H.P."/>
            <person name="Zhang Y."/>
            <person name="Roberts G.P."/>
            <person name="Reslewic S."/>
            <person name="Schwartz D.C."/>
        </authorList>
    </citation>
    <scope>NUCLEOTIDE SEQUENCE [LARGE SCALE GENOMIC DNA]</scope>
    <source>
        <strain evidence="12">ATCC 11170 / ATH 1.1.1 / DSM 467 / LMG 4362 / NCIMB 8255 / S1</strain>
    </source>
</reference>
<dbReference type="DNASU" id="3837178"/>
<evidence type="ECO:0000313" key="12">
    <source>
        <dbReference type="Proteomes" id="UP000001929"/>
    </source>
</evidence>
<dbReference type="GO" id="GO:0000271">
    <property type="term" value="P:polysaccharide biosynthetic process"/>
    <property type="evidence" value="ECO:0007669"/>
    <property type="project" value="UniProtKB-KW"/>
</dbReference>
<feature type="domain" description="Bacterial sugar transferase" evidence="10">
    <location>
        <begin position="165"/>
        <end position="349"/>
    </location>
</feature>
<dbReference type="GO" id="GO:0016020">
    <property type="term" value="C:membrane"/>
    <property type="evidence" value="ECO:0007669"/>
    <property type="project" value="UniProtKB-SubCell"/>
</dbReference>
<dbReference type="EMBL" id="CP000230">
    <property type="protein sequence ID" value="ABC24515.1"/>
    <property type="molecule type" value="Genomic_DNA"/>
</dbReference>
<evidence type="ECO:0000256" key="8">
    <source>
        <dbReference type="SAM" id="MobiDB-lite"/>
    </source>
</evidence>
<dbReference type="eggNOG" id="COG2148">
    <property type="taxonomic scope" value="Bacteria"/>
</dbReference>
<dbReference type="Gene3D" id="3.40.50.720">
    <property type="entry name" value="NAD(P)-binding Rossmann-like Domain"/>
    <property type="match status" value="1"/>
</dbReference>